<dbReference type="KEGG" id="fbl:Fbal_1310"/>
<dbReference type="InterPro" id="IPR025385">
    <property type="entry name" value="DUF4092"/>
</dbReference>
<accession>E1SLY3</accession>
<gene>
    <name evidence="3" type="ordered locus">Fbal_1310</name>
</gene>
<sequence length="1470" mass="160342">MKKSLLSLTLLSLLAGCGGSSSGGTTPEIPEPELPTTLRATLTLDGTLRFAEPVRCNGKPAIDFEITVGDSVSCHYKGTILASFTDVQPDPAARTGTTTVKKTLMLGHSNGFAERPHAATNATALVRSYGVTHGDTITLSLTALQDLKFKDTFLNQLDLTPEAFAELLAQQANDSQTDKLPSTHVPDIEAAVNPNASPDLNAGFVAADAESGYQYQPEQTILASGRLTDRDGKPVAGVTYFSRASRGVTDAEGKFEFVWGDTVRFGLDTFELGQVRGNQQQVSLTELGEGDVGLNIDALVRRYADDQLDHWQLPERVTEVFAAYPNVINEIISLSLSSQPRELALGDGQVQWLPAEFAAQFDSGLAADIDQQLCQRDCEGDAVMARGAVDDSGQILADIQKLWGSSADAQQQGWKPVSRFHVFHDSTNFYGSTGHARGQAAVNIANSAFPVMMARNDNNYWIPFGAPKAWDQHGLAYITEAPSTVVPERVGGETATFNLPFVSIGEIGQGKVMVMGNARYHSILVCPNGYSWQGGVDADGQCRQSGDSDDMKHFFHNALRYLTGQSGGFTVGTNVAYAYFKRGGQVAGEKVPFALAPAFGVTTEQLQRFDDLDPNQYPLLILNGFEYLIDPNGNHYDLPLRADLERPKLSQDDATALIDYVSRGGSILVMETVLEGEKAGALARLLDSAGIAFGMNGSVVADGNGPSAGYPDRVRNQRGHGIWVLERYAAVEGDNGPTLPYRIENGQVVWLYQEQNKPDDKPKLEVAKWTETGADGQLVTHVAFIDERESQDVAADKARILAAFTREDGSPAYQECRDPNYHYEVNCLEYRPGNEIDVTGGMFVPRYTELDLGDAQARAMVKAADLGTSIERLYQHERYFRSEGKQGQRLSSVDLNRLYQNLSVWLWNDLDYRYDDTLDDELGFERFTQFLNCYSDDRAGGGTRCPAELRAELVAQGMVWGDDAGEYAGQLNPDYPLNYMEKPLTRLMLGRSFWDLDIVVDVRRFPGEAQGSEGGTVVALEPNATTTAWYAGNRQPTGQWAVAHQPFTVAVSGTDAPVTVTIALADDLTGREKHELGLRRPPRMQQSFTLNAGELGSSHTLTVPYGGLIYVQGRAGESGQVSLSGTVDAPLYQLGKGWVNPQNAPAPIGEVVSHSFVYTAPKANLAASNYGGSPQTFAEQLDQFAADLNDFYARDEGAEGQANRMATDPARPANRHHFVNDVAISIGAAHSGYPVMNSSFNVDSNEIGLAPLNSWLLWHEVGHNAAEAPFNVAGATEVVNNLLALYMQDKHLGKMARVEQDIRIAPDFVNAEHRRAWAVGGAGERLVMFAQLKEWAETEFDVRHWYGDGELPAFYRTEPGLAGWNLFKLMHRLSRNAVDPAMLLPGENLCYGQDLGQSDQLMLCASYAAQTDLSAFFDAWNPGSQAMIYPGDSTPQIEGGISPVGLNRVAQLNLAKPERDPLRIDRISVH</sequence>
<dbReference type="eggNOG" id="COG3064">
    <property type="taxonomic scope" value="Bacteria"/>
</dbReference>
<dbReference type="Pfam" id="PF13322">
    <property type="entry name" value="DUF4092"/>
    <property type="match status" value="1"/>
</dbReference>
<dbReference type="PANTHER" id="PTHR15730">
    <property type="entry name" value="EXPERIMENTAL AUTOIMMUNE PROSTATITIS ANTIGEN 2-RELATED"/>
    <property type="match status" value="1"/>
</dbReference>
<dbReference type="InterPro" id="IPR042279">
    <property type="entry name" value="Pep_M60_3"/>
</dbReference>
<evidence type="ECO:0000313" key="3">
    <source>
        <dbReference type="EMBL" id="ADN75515.1"/>
    </source>
</evidence>
<dbReference type="NCBIfam" id="NF037974">
    <property type="entry name" value="SslE_AcfD_Zn_LP"/>
    <property type="match status" value="1"/>
</dbReference>
<dbReference type="STRING" id="550540.Fbal_1310"/>
<dbReference type="PANTHER" id="PTHR15730:SF5">
    <property type="entry name" value="SI:CH211-210B2.2-RELATED"/>
    <property type="match status" value="1"/>
</dbReference>
<keyword evidence="1" id="KW-0732">Signal</keyword>
<dbReference type="Pfam" id="PF13402">
    <property type="entry name" value="Peptidase_M60"/>
    <property type="match status" value="1"/>
</dbReference>
<name>E1SLY3_FERBD</name>
<feature type="signal peptide" evidence="1">
    <location>
        <begin position="1"/>
        <end position="23"/>
    </location>
</feature>
<protein>
    <recommendedName>
        <fullName evidence="2">Peptidase M60 domain-containing protein</fullName>
    </recommendedName>
</protein>
<organism evidence="3 4">
    <name type="scientific">Ferrimonas balearica (strain DSM 9799 / CCM 4581 / KCTC 23876 / PAT)</name>
    <dbReference type="NCBI Taxonomy" id="550540"/>
    <lineage>
        <taxon>Bacteria</taxon>
        <taxon>Pseudomonadati</taxon>
        <taxon>Pseudomonadota</taxon>
        <taxon>Gammaproteobacteria</taxon>
        <taxon>Alteromonadales</taxon>
        <taxon>Ferrimonadaceae</taxon>
        <taxon>Ferrimonas</taxon>
    </lineage>
</organism>
<dbReference type="InterPro" id="IPR051244">
    <property type="entry name" value="TCAF"/>
</dbReference>
<feature type="domain" description="Peptidase M60" evidence="2">
    <location>
        <begin position="1032"/>
        <end position="1337"/>
    </location>
</feature>
<reference evidence="3 4" key="1">
    <citation type="journal article" date="2010" name="Stand. Genomic Sci.">
        <title>Complete genome sequence of Ferrimonas balearica type strain (PAT).</title>
        <authorList>
            <person name="Nolan M."/>
            <person name="Sikorski J."/>
            <person name="Davenport K."/>
            <person name="Lucas S."/>
            <person name="Glavina Del Rio T."/>
            <person name="Tice H."/>
            <person name="Cheng J."/>
            <person name="Goodwin L."/>
            <person name="Pitluck S."/>
            <person name="Liolios K."/>
            <person name="Ivanova N."/>
            <person name="Mavromatis K."/>
            <person name="Ovchinnikova G."/>
            <person name="Pati A."/>
            <person name="Chen A."/>
            <person name="Palaniappan K."/>
            <person name="Land M."/>
            <person name="Hauser L."/>
            <person name="Chang Y."/>
            <person name="Jeffries C."/>
            <person name="Tapia R."/>
            <person name="Brettin T."/>
            <person name="Detter J."/>
            <person name="Han C."/>
            <person name="Yasawong M."/>
            <person name="Rohde M."/>
            <person name="Tindall B."/>
            <person name="Goker M."/>
            <person name="Woyke T."/>
            <person name="Bristow J."/>
            <person name="Eisen J."/>
            <person name="Markowitz V."/>
            <person name="Hugenholtz P."/>
            <person name="Kyrpides N."/>
            <person name="Klenk H."/>
            <person name="Lapidus A."/>
        </authorList>
    </citation>
    <scope>NUCLEOTIDE SEQUENCE [LARGE SCALE GENOMIC DNA]</scope>
    <source>
        <strain evidence="4">DSM 9799 / CCM 4581 / KCTC 23876 / PAT</strain>
    </source>
</reference>
<dbReference type="PROSITE" id="PS51257">
    <property type="entry name" value="PROKAR_LIPOPROTEIN"/>
    <property type="match status" value="1"/>
</dbReference>
<dbReference type="Proteomes" id="UP000006683">
    <property type="component" value="Chromosome"/>
</dbReference>
<dbReference type="PROSITE" id="PS51723">
    <property type="entry name" value="PEPTIDASE_M60"/>
    <property type="match status" value="1"/>
</dbReference>
<dbReference type="GeneID" id="67181532"/>
<dbReference type="Pfam" id="PF17291">
    <property type="entry name" value="M60-like_N"/>
    <property type="match status" value="1"/>
</dbReference>
<dbReference type="Gene3D" id="1.10.390.30">
    <property type="entry name" value="Peptidase M60, enhancin-like domain 3"/>
    <property type="match status" value="1"/>
</dbReference>
<feature type="chain" id="PRO_5003151194" description="Peptidase M60 domain-containing protein" evidence="1">
    <location>
        <begin position="24"/>
        <end position="1470"/>
    </location>
</feature>
<keyword evidence="4" id="KW-1185">Reference proteome</keyword>
<evidence type="ECO:0000259" key="2">
    <source>
        <dbReference type="PROSITE" id="PS51723"/>
    </source>
</evidence>
<dbReference type="Gene3D" id="2.60.120.1250">
    <property type="entry name" value="Peptidase M60, enhancin-like domain 1"/>
    <property type="match status" value="1"/>
</dbReference>
<dbReference type="Gene3D" id="3.40.390.80">
    <property type="entry name" value="Peptidase M60, enhancin-like domain 2"/>
    <property type="match status" value="1"/>
</dbReference>
<dbReference type="InterPro" id="IPR035423">
    <property type="entry name" value="M60-like_N"/>
</dbReference>
<dbReference type="SMART" id="SM01276">
    <property type="entry name" value="M60-like"/>
    <property type="match status" value="1"/>
</dbReference>
<dbReference type="InterPro" id="IPR031161">
    <property type="entry name" value="Peptidase_M60_dom"/>
</dbReference>
<dbReference type="OrthoDB" id="9122461at2"/>
<proteinExistence type="predicted"/>
<dbReference type="MEROPS" id="M98.001"/>
<dbReference type="HOGENOM" id="CLU_006312_0_0_6"/>
<dbReference type="EMBL" id="CP002209">
    <property type="protein sequence ID" value="ADN75515.1"/>
    <property type="molecule type" value="Genomic_DNA"/>
</dbReference>
<evidence type="ECO:0000313" key="4">
    <source>
        <dbReference type="Proteomes" id="UP000006683"/>
    </source>
</evidence>
<dbReference type="RefSeq" id="WP_013344821.1">
    <property type="nucleotide sequence ID" value="NC_014541.1"/>
</dbReference>
<evidence type="ECO:0000256" key="1">
    <source>
        <dbReference type="SAM" id="SignalP"/>
    </source>
</evidence>